<dbReference type="InterPro" id="IPR029052">
    <property type="entry name" value="Metallo-depent_PP-like"/>
</dbReference>
<keyword evidence="1" id="KW-1133">Transmembrane helix</keyword>
<dbReference type="KEGG" id="ima:PO878_21460"/>
<dbReference type="Pfam" id="PF00149">
    <property type="entry name" value="Metallophos"/>
    <property type="match status" value="1"/>
</dbReference>
<organism evidence="3 4">
    <name type="scientific">Iamia majanohamensis</name>
    <dbReference type="NCBI Taxonomy" id="467976"/>
    <lineage>
        <taxon>Bacteria</taxon>
        <taxon>Bacillati</taxon>
        <taxon>Actinomycetota</taxon>
        <taxon>Acidimicrobiia</taxon>
        <taxon>Acidimicrobiales</taxon>
        <taxon>Iamiaceae</taxon>
        <taxon>Iamia</taxon>
    </lineage>
</organism>
<reference evidence="3" key="1">
    <citation type="submission" date="2023-01" db="EMBL/GenBank/DDBJ databases">
        <title>The diversity of Class Acidimicrobiia in South China Sea sediment environments and the proposal of Iamia marina sp. nov., a novel species of the genus Iamia.</title>
        <authorList>
            <person name="He Y."/>
            <person name="Tian X."/>
        </authorList>
    </citation>
    <scope>NUCLEOTIDE SEQUENCE</scope>
    <source>
        <strain evidence="3">DSM 19957</strain>
    </source>
</reference>
<evidence type="ECO:0000313" key="3">
    <source>
        <dbReference type="EMBL" id="WCO67061.1"/>
    </source>
</evidence>
<dbReference type="RefSeq" id="WP_272736583.1">
    <property type="nucleotide sequence ID" value="NZ_CP116942.1"/>
</dbReference>
<dbReference type="EMBL" id="CP116942">
    <property type="protein sequence ID" value="WCO67061.1"/>
    <property type="molecule type" value="Genomic_DNA"/>
</dbReference>
<keyword evidence="4" id="KW-1185">Reference proteome</keyword>
<gene>
    <name evidence="3" type="ORF">PO878_21460</name>
</gene>
<protein>
    <submittedName>
        <fullName evidence="3">Metallophosphoesterase</fullName>
    </submittedName>
</protein>
<dbReference type="InterPro" id="IPR004843">
    <property type="entry name" value="Calcineurin-like_PHP"/>
</dbReference>
<dbReference type="Gene3D" id="3.60.21.10">
    <property type="match status" value="1"/>
</dbReference>
<evidence type="ECO:0000256" key="1">
    <source>
        <dbReference type="SAM" id="Phobius"/>
    </source>
</evidence>
<evidence type="ECO:0000259" key="2">
    <source>
        <dbReference type="Pfam" id="PF00149"/>
    </source>
</evidence>
<feature type="domain" description="Calcineurin-like phosphoesterase" evidence="2">
    <location>
        <begin position="38"/>
        <end position="185"/>
    </location>
</feature>
<dbReference type="GO" id="GO:0016787">
    <property type="term" value="F:hydrolase activity"/>
    <property type="evidence" value="ECO:0007669"/>
    <property type="project" value="InterPro"/>
</dbReference>
<dbReference type="Proteomes" id="UP001216390">
    <property type="component" value="Chromosome"/>
</dbReference>
<accession>A0AAE9YFW5</accession>
<feature type="transmembrane region" description="Helical" evidence="1">
    <location>
        <begin position="234"/>
        <end position="257"/>
    </location>
</feature>
<dbReference type="AlphaFoldDB" id="A0AAE9YFW5"/>
<dbReference type="SUPFAM" id="SSF56300">
    <property type="entry name" value="Metallo-dependent phosphatases"/>
    <property type="match status" value="1"/>
</dbReference>
<keyword evidence="1" id="KW-0812">Transmembrane</keyword>
<feature type="transmembrane region" description="Helical" evidence="1">
    <location>
        <begin position="263"/>
        <end position="286"/>
    </location>
</feature>
<proteinExistence type="predicted"/>
<name>A0AAE9YFW5_9ACTN</name>
<keyword evidence="1" id="KW-0472">Membrane</keyword>
<sequence length="438" mass="43550">MLGDRGEIGARLVAPGPTGTDAPLVADVTAVAVPRGGRALVVSDLHLSARAGTASTAAAEAVAAALAATTGPGVLVLAGDCFEMLVGAQVDPGLALDAHPALTGAVAAWAARPDRSVVVLPGNHDGALAWDGDAVATVQRRLGATVALAADLDLETGQGPRRVRVEHGHQVDPANAFVDPRDPAETPIGHHVVQELLPLLGGSVRRGWAQGLELVADPLDVPALVTSRLLYRRLVPALAVAALPAVAAVALGLAAAAGAPLGGAALVALAVAVVVAVAVVGGALFWGGLLRRWLGEVDLDVSALADPGNGAARGRAAALGATGVAAYVTGHTHIPELGVAGGVLYANAGCGGSVLHRRPGRGPLPDAFVAARHVSWVELVAGASLEAALVVGFEEVGPLGRVERAATRAAPPGPVRPAVVARLDRVGVHPPVAAPVLT</sequence>
<evidence type="ECO:0000313" key="4">
    <source>
        <dbReference type="Proteomes" id="UP001216390"/>
    </source>
</evidence>